<dbReference type="Proteomes" id="UP000282084">
    <property type="component" value="Unassembled WGS sequence"/>
</dbReference>
<dbReference type="FunFam" id="2.30.38.10:FF:000001">
    <property type="entry name" value="Non-ribosomal peptide synthetase PvdI"/>
    <property type="match status" value="1"/>
</dbReference>
<organism evidence="4 5">
    <name type="scientific">Saccharothrix australiensis</name>
    <dbReference type="NCBI Taxonomy" id="2072"/>
    <lineage>
        <taxon>Bacteria</taxon>
        <taxon>Bacillati</taxon>
        <taxon>Actinomycetota</taxon>
        <taxon>Actinomycetes</taxon>
        <taxon>Pseudonocardiales</taxon>
        <taxon>Pseudonocardiaceae</taxon>
        <taxon>Saccharothrix</taxon>
    </lineage>
</organism>
<dbReference type="GO" id="GO:0044550">
    <property type="term" value="P:secondary metabolite biosynthetic process"/>
    <property type="evidence" value="ECO:0007669"/>
    <property type="project" value="TreeGrafter"/>
</dbReference>
<dbReference type="Gene3D" id="3.40.50.12780">
    <property type="entry name" value="N-terminal domain of ligase-like"/>
    <property type="match status" value="1"/>
</dbReference>
<evidence type="ECO:0000313" key="5">
    <source>
        <dbReference type="Proteomes" id="UP000282084"/>
    </source>
</evidence>
<dbReference type="PANTHER" id="PTHR45527">
    <property type="entry name" value="NONRIBOSOMAL PEPTIDE SYNTHETASE"/>
    <property type="match status" value="1"/>
</dbReference>
<protein>
    <submittedName>
        <fullName evidence="4">Amino acid adenylation domain-containing protein</fullName>
    </submittedName>
</protein>
<dbReference type="GO" id="GO:0031177">
    <property type="term" value="F:phosphopantetheine binding"/>
    <property type="evidence" value="ECO:0007669"/>
    <property type="project" value="TreeGrafter"/>
</dbReference>
<dbReference type="PANTHER" id="PTHR45527:SF1">
    <property type="entry name" value="FATTY ACID SYNTHASE"/>
    <property type="match status" value="1"/>
</dbReference>
<keyword evidence="2" id="KW-0597">Phosphoprotein</keyword>
<dbReference type="InterPro" id="IPR042099">
    <property type="entry name" value="ANL_N_sf"/>
</dbReference>
<dbReference type="SUPFAM" id="SSF56801">
    <property type="entry name" value="Acetyl-CoA synthetase-like"/>
    <property type="match status" value="1"/>
</dbReference>
<dbReference type="GO" id="GO:0005737">
    <property type="term" value="C:cytoplasm"/>
    <property type="evidence" value="ECO:0007669"/>
    <property type="project" value="TreeGrafter"/>
</dbReference>
<dbReference type="AlphaFoldDB" id="A0A495W245"/>
<dbReference type="GO" id="GO:0043041">
    <property type="term" value="P:amino acid activation for nonribosomal peptide biosynthetic process"/>
    <property type="evidence" value="ECO:0007669"/>
    <property type="project" value="TreeGrafter"/>
</dbReference>
<dbReference type="EMBL" id="RBXO01000001">
    <property type="protein sequence ID" value="RKT55097.1"/>
    <property type="molecule type" value="Genomic_DNA"/>
</dbReference>
<dbReference type="RefSeq" id="WP_170211900.1">
    <property type="nucleotide sequence ID" value="NZ_RBXO01000001.1"/>
</dbReference>
<reference evidence="4 5" key="1">
    <citation type="submission" date="2018-10" db="EMBL/GenBank/DDBJ databases">
        <title>Sequencing the genomes of 1000 actinobacteria strains.</title>
        <authorList>
            <person name="Klenk H.-P."/>
        </authorList>
    </citation>
    <scope>NUCLEOTIDE SEQUENCE [LARGE SCALE GENOMIC DNA]</scope>
    <source>
        <strain evidence="4 5">DSM 43800</strain>
    </source>
</reference>
<evidence type="ECO:0000313" key="4">
    <source>
        <dbReference type="EMBL" id="RKT55097.1"/>
    </source>
</evidence>
<proteinExistence type="predicted"/>
<name>A0A495W245_9PSEU</name>
<sequence length="408" mass="42569">MDGRDGCVHDLVAAQAAVTPEAVAVAAPDVRWSYRRLDGRANAWAHHLRALGVGRGDVVGVLLHRVPETVAVLLGVLKSGAAYLPLDPSCPAARVEHLLRDTGTRVLVTDPPLARRYPGVRVTTAAEVVGVRFTPLGVDTGPDDVVCVLYAIGSTGDPEGVVLSHGNVVNQLRWAVGAFGLDEGTGAVLHSSLAFDLAVPSLYCPLLAGRTLWLRADLPTSARGDTGLSFVKTTPSHLRLLAADHVPERATEWAGVLVVSGADLRFEDVAAWLGGPVRRIVNAYGPAGAAVSCTAYEVTARGSGRVPIGTALPGVRVHLLDGAMRPVPRGALGELFVGGVGVAHGYWARPGLTADRFVPDPFGGEPGARLYRTGDLARELPDGNLEFAGRVDRVPAPAASPFPVEGAS</sequence>
<dbReference type="InterPro" id="IPR000873">
    <property type="entry name" value="AMP-dep_synth/lig_dom"/>
</dbReference>
<keyword evidence="1" id="KW-0596">Phosphopantetheine</keyword>
<feature type="domain" description="AMP-dependent synthetase/ligase" evidence="3">
    <location>
        <begin position="13"/>
        <end position="347"/>
    </location>
</feature>
<evidence type="ECO:0000256" key="1">
    <source>
        <dbReference type="ARBA" id="ARBA00022450"/>
    </source>
</evidence>
<keyword evidence="5" id="KW-1185">Reference proteome</keyword>
<accession>A0A495W245</accession>
<evidence type="ECO:0000259" key="3">
    <source>
        <dbReference type="Pfam" id="PF00501"/>
    </source>
</evidence>
<gene>
    <name evidence="4" type="ORF">C8E97_3753</name>
</gene>
<dbReference type="Pfam" id="PF00501">
    <property type="entry name" value="AMP-binding"/>
    <property type="match status" value="1"/>
</dbReference>
<evidence type="ECO:0000256" key="2">
    <source>
        <dbReference type="ARBA" id="ARBA00022553"/>
    </source>
</evidence>
<comment type="caution">
    <text evidence="4">The sequence shown here is derived from an EMBL/GenBank/DDBJ whole genome shotgun (WGS) entry which is preliminary data.</text>
</comment>